<dbReference type="PANTHER" id="PTHR42850">
    <property type="entry name" value="METALLOPHOSPHOESTERASE"/>
    <property type="match status" value="1"/>
</dbReference>
<dbReference type="InterPro" id="IPR004843">
    <property type="entry name" value="Calcineurin-like_PHP"/>
</dbReference>
<dbReference type="GO" id="GO:0016787">
    <property type="term" value="F:hydrolase activity"/>
    <property type="evidence" value="ECO:0007669"/>
    <property type="project" value="UniProtKB-KW"/>
</dbReference>
<dbReference type="CDD" id="cd00144">
    <property type="entry name" value="MPP_PPP_family"/>
    <property type="match status" value="1"/>
</dbReference>
<dbReference type="PANTHER" id="PTHR42850:SF4">
    <property type="entry name" value="ZINC-DEPENDENT ENDOPOLYPHOSPHATASE"/>
    <property type="match status" value="1"/>
</dbReference>
<name>A0ABV1RZN8_9BACT</name>
<gene>
    <name evidence="2" type="ORF">ABS362_18985</name>
</gene>
<dbReference type="EMBL" id="JBEOKT010000029">
    <property type="protein sequence ID" value="MER2999646.1"/>
    <property type="molecule type" value="Genomic_DNA"/>
</dbReference>
<protein>
    <submittedName>
        <fullName evidence="2">Metallophosphoesterase family protein</fullName>
        <ecNumber evidence="2">3.1.-.-</ecNumber>
    </submittedName>
</protein>
<keyword evidence="3" id="KW-1185">Reference proteome</keyword>
<feature type="domain" description="Calcineurin-like phosphoesterase" evidence="1">
    <location>
        <begin position="22"/>
        <end position="190"/>
    </location>
</feature>
<organism evidence="2 3">
    <name type="scientific">Pontibacter populi</name>
    <dbReference type="NCBI Taxonomy" id="890055"/>
    <lineage>
        <taxon>Bacteria</taxon>
        <taxon>Pseudomonadati</taxon>
        <taxon>Bacteroidota</taxon>
        <taxon>Cytophagia</taxon>
        <taxon>Cytophagales</taxon>
        <taxon>Hymenobacteraceae</taxon>
        <taxon>Pontibacter</taxon>
    </lineage>
</organism>
<dbReference type="InterPro" id="IPR050126">
    <property type="entry name" value="Ap4A_hydrolase"/>
</dbReference>
<dbReference type="Gene3D" id="3.60.21.10">
    <property type="match status" value="1"/>
</dbReference>
<keyword evidence="2" id="KW-0378">Hydrolase</keyword>
<dbReference type="Pfam" id="PF00149">
    <property type="entry name" value="Metallophos"/>
    <property type="match status" value="1"/>
</dbReference>
<evidence type="ECO:0000313" key="3">
    <source>
        <dbReference type="Proteomes" id="UP001476807"/>
    </source>
</evidence>
<reference evidence="2 3" key="1">
    <citation type="submission" date="2024-06" db="EMBL/GenBank/DDBJ databases">
        <title>Pontibacter populi HYL7-15.</title>
        <authorList>
            <person name="Kim M.K."/>
        </authorList>
    </citation>
    <scope>NUCLEOTIDE SEQUENCE [LARGE SCALE GENOMIC DNA]</scope>
    <source>
        <strain evidence="2 3">HYL7-15</strain>
    </source>
</reference>
<dbReference type="SUPFAM" id="SSF56300">
    <property type="entry name" value="Metallo-dependent phosphatases"/>
    <property type="match status" value="1"/>
</dbReference>
<comment type="caution">
    <text evidence="2">The sequence shown here is derived from an EMBL/GenBank/DDBJ whole genome shotgun (WGS) entry which is preliminary data.</text>
</comment>
<accession>A0ABV1RZN8</accession>
<evidence type="ECO:0000259" key="1">
    <source>
        <dbReference type="Pfam" id="PF00149"/>
    </source>
</evidence>
<dbReference type="EC" id="3.1.-.-" evidence="2"/>
<evidence type="ECO:0000313" key="2">
    <source>
        <dbReference type="EMBL" id="MER2999646.1"/>
    </source>
</evidence>
<sequence length="248" mass="28283">MLFLLIHLPNYSLYCSTMARYALTDVHGCAQTLKALVLGKLKLQKQDELYVLGDLVNKGPDSKGVIDFIIHLQKQHYNVQCLRGNHDQMLLKAASKGETALSLSPPEKELVLQSFGIHEFEQLAPKYVAFLSNLPYYLELPDYFLVHAGFDFKQDNIFKDKEAMLNIRDYKPVPTKLSNKRLLHGHTPVALHTIKKSVAHTNYSLNLDAGCVYYKNASYGNLIAIDLDSQELFIQQNEDRPYPVRRKS</sequence>
<dbReference type="Proteomes" id="UP001476807">
    <property type="component" value="Unassembled WGS sequence"/>
</dbReference>
<dbReference type="InterPro" id="IPR029052">
    <property type="entry name" value="Metallo-depent_PP-like"/>
</dbReference>
<proteinExistence type="predicted"/>
<dbReference type="RefSeq" id="WP_350414558.1">
    <property type="nucleotide sequence ID" value="NZ_JBEOKT010000029.1"/>
</dbReference>